<feature type="transmembrane region" description="Helical" evidence="8">
    <location>
        <begin position="20"/>
        <end position="42"/>
    </location>
</feature>
<evidence type="ECO:0000259" key="9">
    <source>
        <dbReference type="PROSITE" id="PS50850"/>
    </source>
</evidence>
<keyword evidence="6 8" id="KW-1133">Transmembrane helix</keyword>
<feature type="transmembrane region" description="Helical" evidence="8">
    <location>
        <begin position="177"/>
        <end position="199"/>
    </location>
</feature>
<name>A0A926VCY6_9CYAN</name>
<dbReference type="PANTHER" id="PTHR42718:SF9">
    <property type="entry name" value="MAJOR FACILITATOR SUPERFAMILY MULTIDRUG TRANSPORTER MFSC"/>
    <property type="match status" value="1"/>
</dbReference>
<dbReference type="EMBL" id="JACJPW010000018">
    <property type="protein sequence ID" value="MBD2181245.1"/>
    <property type="molecule type" value="Genomic_DNA"/>
</dbReference>
<evidence type="ECO:0000256" key="1">
    <source>
        <dbReference type="ARBA" id="ARBA00004651"/>
    </source>
</evidence>
<protein>
    <submittedName>
        <fullName evidence="10">Multidrug efflux MFS transporter</fullName>
    </submittedName>
</protein>
<feature type="transmembrane region" description="Helical" evidence="8">
    <location>
        <begin position="346"/>
        <end position="365"/>
    </location>
</feature>
<evidence type="ECO:0000256" key="6">
    <source>
        <dbReference type="ARBA" id="ARBA00022989"/>
    </source>
</evidence>
<feature type="transmembrane region" description="Helical" evidence="8">
    <location>
        <begin position="498"/>
        <end position="516"/>
    </location>
</feature>
<accession>A0A926VCY6</accession>
<evidence type="ECO:0000256" key="5">
    <source>
        <dbReference type="ARBA" id="ARBA00022692"/>
    </source>
</evidence>
<feature type="transmembrane region" description="Helical" evidence="8">
    <location>
        <begin position="244"/>
        <end position="262"/>
    </location>
</feature>
<dbReference type="GO" id="GO:0022857">
    <property type="term" value="F:transmembrane transporter activity"/>
    <property type="evidence" value="ECO:0007669"/>
    <property type="project" value="InterPro"/>
</dbReference>
<evidence type="ECO:0000256" key="2">
    <source>
        <dbReference type="ARBA" id="ARBA00008537"/>
    </source>
</evidence>
<feature type="transmembrane region" description="Helical" evidence="8">
    <location>
        <begin position="150"/>
        <end position="171"/>
    </location>
</feature>
<dbReference type="RefSeq" id="WP_190464011.1">
    <property type="nucleotide sequence ID" value="NZ_JACJPW010000018.1"/>
</dbReference>
<comment type="similarity">
    <text evidence="2">Belongs to the major facilitator superfamily. EmrB family.</text>
</comment>
<organism evidence="10 11">
    <name type="scientific">Aerosakkonema funiforme FACHB-1375</name>
    <dbReference type="NCBI Taxonomy" id="2949571"/>
    <lineage>
        <taxon>Bacteria</taxon>
        <taxon>Bacillati</taxon>
        <taxon>Cyanobacteriota</taxon>
        <taxon>Cyanophyceae</taxon>
        <taxon>Oscillatoriophycideae</taxon>
        <taxon>Aerosakkonematales</taxon>
        <taxon>Aerosakkonemataceae</taxon>
        <taxon>Aerosakkonema</taxon>
    </lineage>
</organism>
<evidence type="ECO:0000256" key="4">
    <source>
        <dbReference type="ARBA" id="ARBA00022475"/>
    </source>
</evidence>
<feature type="domain" description="Major facilitator superfamily (MFS) profile" evidence="9">
    <location>
        <begin position="25"/>
        <end position="521"/>
    </location>
</feature>
<sequence length="528" mass="58141">MTDAAAKKTPQKPPDDRIPLKTWIGLFGTILGAFMAVLDIQITNASLQQIQAALGATLEEGSWIATAYLVAEIVVIPLTGWLSRVFSLRWYLLVNAGLFTFFSICCAWAWDLNSMIVFRALQGLTGGVLIPMSFTYILTNLPPAKQTIGLAMFAITATFAPSIGPTLGGWLTENYSWQYVFYLNLFPGLLLLAAVWYAVEPQPIQLHLLKDGDWGGIIAMAIGLGSLQVVLEEGSRKDWFSSDLIVRLTVIAVIFLAIFFWIEFTRRKPFINLRLLGRRNFGLASIVNVSLGVGLYGSIYILPLYLAQIQRYNAMQIGEVIMWGGMPQLFIVPFVPKLMQKIDTRIMIAVGISLFAVSCFMNSNMTHDTGIDQLRWSQLVRAMGQPLIMVPLSSIATAGIEAEQAGSASGLFNMMRNMGGSLGIAILATLLTRREQFHSNRLGDAISLYDPQTQQRIEEMTQFFVSRGADLSTARDRAIAAISNIVRREAFVMAFNDCFYIVGCALLLSGIAIIFFKKVKATGGGAAH</sequence>
<keyword evidence="11" id="KW-1185">Reference proteome</keyword>
<evidence type="ECO:0000313" key="11">
    <source>
        <dbReference type="Proteomes" id="UP000641646"/>
    </source>
</evidence>
<dbReference type="GO" id="GO:0005886">
    <property type="term" value="C:plasma membrane"/>
    <property type="evidence" value="ECO:0007669"/>
    <property type="project" value="UniProtKB-SubCell"/>
</dbReference>
<reference evidence="10" key="1">
    <citation type="journal article" date="2015" name="ISME J.">
        <title>Draft Genome Sequence of Streptomyces incarnatus NRRL8089, which Produces the Nucleoside Antibiotic Sinefungin.</title>
        <authorList>
            <person name="Oshima K."/>
            <person name="Hattori M."/>
            <person name="Shimizu H."/>
            <person name="Fukuda K."/>
            <person name="Nemoto M."/>
            <person name="Inagaki K."/>
            <person name="Tamura T."/>
        </authorList>
    </citation>
    <scope>NUCLEOTIDE SEQUENCE</scope>
    <source>
        <strain evidence="10">FACHB-1375</strain>
    </source>
</reference>
<keyword evidence="5 8" id="KW-0812">Transmembrane</keyword>
<feature type="transmembrane region" description="Helical" evidence="8">
    <location>
        <begin position="314"/>
        <end position="334"/>
    </location>
</feature>
<feature type="transmembrane region" description="Helical" evidence="8">
    <location>
        <begin position="283"/>
        <end position="302"/>
    </location>
</feature>
<dbReference type="Pfam" id="PF07690">
    <property type="entry name" value="MFS_1"/>
    <property type="match status" value="1"/>
</dbReference>
<keyword evidence="4" id="KW-1003">Cell membrane</keyword>
<feature type="transmembrane region" description="Helical" evidence="8">
    <location>
        <begin position="211"/>
        <end position="232"/>
    </location>
</feature>
<feature type="transmembrane region" description="Helical" evidence="8">
    <location>
        <begin position="90"/>
        <end position="110"/>
    </location>
</feature>
<dbReference type="NCBIfam" id="TIGR00711">
    <property type="entry name" value="efflux_EmrB"/>
    <property type="match status" value="1"/>
</dbReference>
<keyword evidence="3" id="KW-0813">Transport</keyword>
<comment type="caution">
    <text evidence="10">The sequence shown here is derived from an EMBL/GenBank/DDBJ whole genome shotgun (WGS) entry which is preliminary data.</text>
</comment>
<dbReference type="PROSITE" id="PS50850">
    <property type="entry name" value="MFS"/>
    <property type="match status" value="1"/>
</dbReference>
<dbReference type="InterPro" id="IPR011701">
    <property type="entry name" value="MFS"/>
</dbReference>
<dbReference type="PANTHER" id="PTHR42718">
    <property type="entry name" value="MAJOR FACILITATOR SUPERFAMILY MULTIDRUG TRANSPORTER MFSC"/>
    <property type="match status" value="1"/>
</dbReference>
<dbReference type="InterPro" id="IPR020846">
    <property type="entry name" value="MFS_dom"/>
</dbReference>
<dbReference type="Proteomes" id="UP000641646">
    <property type="component" value="Unassembled WGS sequence"/>
</dbReference>
<evidence type="ECO:0000256" key="7">
    <source>
        <dbReference type="ARBA" id="ARBA00023136"/>
    </source>
</evidence>
<dbReference type="SUPFAM" id="SSF103473">
    <property type="entry name" value="MFS general substrate transporter"/>
    <property type="match status" value="1"/>
</dbReference>
<gene>
    <name evidence="10" type="ORF">H6G03_09030</name>
</gene>
<reference evidence="10" key="2">
    <citation type="submission" date="2020-08" db="EMBL/GenBank/DDBJ databases">
        <authorList>
            <person name="Chen M."/>
            <person name="Teng W."/>
            <person name="Zhao L."/>
            <person name="Hu C."/>
            <person name="Zhou Y."/>
            <person name="Han B."/>
            <person name="Song L."/>
            <person name="Shu W."/>
        </authorList>
    </citation>
    <scope>NUCLEOTIDE SEQUENCE</scope>
    <source>
        <strain evidence="10">FACHB-1375</strain>
    </source>
</reference>
<proteinExistence type="inferred from homology"/>
<comment type="subcellular location">
    <subcellularLocation>
        <location evidence="1">Cell membrane</location>
        <topology evidence="1">Multi-pass membrane protein</topology>
    </subcellularLocation>
</comment>
<dbReference type="Gene3D" id="1.20.1250.20">
    <property type="entry name" value="MFS general substrate transporter like domains"/>
    <property type="match status" value="1"/>
</dbReference>
<dbReference type="AlphaFoldDB" id="A0A926VCY6"/>
<dbReference type="FunFam" id="1.20.1720.10:FF:000016">
    <property type="entry name" value="EmrB/QacA family drug resistance transporter"/>
    <property type="match status" value="1"/>
</dbReference>
<dbReference type="CDD" id="cd17503">
    <property type="entry name" value="MFS_LmrB_MDR_like"/>
    <property type="match status" value="1"/>
</dbReference>
<keyword evidence="7 8" id="KW-0472">Membrane</keyword>
<evidence type="ECO:0000256" key="8">
    <source>
        <dbReference type="SAM" id="Phobius"/>
    </source>
</evidence>
<dbReference type="InterPro" id="IPR004638">
    <property type="entry name" value="EmrB-like"/>
</dbReference>
<evidence type="ECO:0000313" key="10">
    <source>
        <dbReference type="EMBL" id="MBD2181245.1"/>
    </source>
</evidence>
<feature type="transmembrane region" description="Helical" evidence="8">
    <location>
        <begin position="116"/>
        <end position="138"/>
    </location>
</feature>
<evidence type="ECO:0000256" key="3">
    <source>
        <dbReference type="ARBA" id="ARBA00022448"/>
    </source>
</evidence>
<dbReference type="InterPro" id="IPR036259">
    <property type="entry name" value="MFS_trans_sf"/>
</dbReference>